<dbReference type="Pfam" id="PF05007">
    <property type="entry name" value="Mannosyl_trans"/>
    <property type="match status" value="1"/>
</dbReference>
<proteinExistence type="inferred from homology"/>
<dbReference type="PANTHER" id="PTHR12886">
    <property type="entry name" value="PIG-M MANNOSYLTRANSFERASE"/>
    <property type="match status" value="1"/>
</dbReference>
<keyword evidence="5 11" id="KW-0328">Glycosyltransferase</keyword>
<dbReference type="GO" id="GO:0006506">
    <property type="term" value="P:GPI anchor biosynthetic process"/>
    <property type="evidence" value="ECO:0007669"/>
    <property type="project" value="UniProtKB-UniPathway"/>
</dbReference>
<evidence type="ECO:0000256" key="11">
    <source>
        <dbReference type="RuleBase" id="RU365064"/>
    </source>
</evidence>
<evidence type="ECO:0000256" key="3">
    <source>
        <dbReference type="ARBA" id="ARBA00011071"/>
    </source>
</evidence>
<name>A0A1Y5I6K2_OSTTA</name>
<evidence type="ECO:0000313" key="12">
    <source>
        <dbReference type="EMBL" id="OUS42665.1"/>
    </source>
</evidence>
<feature type="transmembrane region" description="Helical" evidence="11">
    <location>
        <begin position="85"/>
        <end position="105"/>
    </location>
</feature>
<feature type="transmembrane region" description="Helical" evidence="11">
    <location>
        <begin position="384"/>
        <end position="403"/>
    </location>
</feature>
<feature type="transmembrane region" description="Helical" evidence="11">
    <location>
        <begin position="284"/>
        <end position="303"/>
    </location>
</feature>
<keyword evidence="7 11" id="KW-0812">Transmembrane</keyword>
<evidence type="ECO:0000256" key="7">
    <source>
        <dbReference type="ARBA" id="ARBA00022692"/>
    </source>
</evidence>
<keyword evidence="10 11" id="KW-0472">Membrane</keyword>
<evidence type="ECO:0000256" key="5">
    <source>
        <dbReference type="ARBA" id="ARBA00022676"/>
    </source>
</evidence>
<feature type="transmembrane region" description="Helical" evidence="11">
    <location>
        <begin position="352"/>
        <end position="372"/>
    </location>
</feature>
<reference evidence="12" key="1">
    <citation type="submission" date="2017-04" db="EMBL/GenBank/DDBJ databases">
        <title>Population genomics of picophytoplankton unveils novel chromosome hypervariability.</title>
        <authorList>
            <consortium name="DOE Joint Genome Institute"/>
            <person name="Blanc-Mathieu R."/>
            <person name="Krasovec M."/>
            <person name="Hebrard M."/>
            <person name="Yau S."/>
            <person name="Desgranges E."/>
            <person name="Martin J."/>
            <person name="Schackwitz W."/>
            <person name="Kuo A."/>
            <person name="Salin G."/>
            <person name="Donnadieu C."/>
            <person name="Desdevises Y."/>
            <person name="Sanchez-Ferandin S."/>
            <person name="Moreau H."/>
            <person name="Rivals E."/>
            <person name="Grigoriev I.V."/>
            <person name="Grimsley N."/>
            <person name="Eyre-Walker A."/>
            <person name="Piganeau G."/>
        </authorList>
    </citation>
    <scope>NUCLEOTIDE SEQUENCE [LARGE SCALE GENOMIC DNA]</scope>
    <source>
        <strain evidence="12">RCC 1115</strain>
    </source>
</reference>
<dbReference type="UniPathway" id="UPA00196"/>
<dbReference type="GO" id="GO:0051751">
    <property type="term" value="F:alpha-1,4-mannosyltransferase activity"/>
    <property type="evidence" value="ECO:0007669"/>
    <property type="project" value="InterPro"/>
</dbReference>
<feature type="transmembrane region" description="Helical" evidence="11">
    <location>
        <begin position="161"/>
        <end position="185"/>
    </location>
</feature>
<dbReference type="eggNOG" id="KOG3893">
    <property type="taxonomic scope" value="Eukaryota"/>
</dbReference>
<dbReference type="AlphaFoldDB" id="A0A1Y5I6K2"/>
<dbReference type="GO" id="GO:0005789">
    <property type="term" value="C:endoplasmic reticulum membrane"/>
    <property type="evidence" value="ECO:0007669"/>
    <property type="project" value="UniProtKB-SubCell"/>
</dbReference>
<evidence type="ECO:0000256" key="6">
    <source>
        <dbReference type="ARBA" id="ARBA00022679"/>
    </source>
</evidence>
<dbReference type="EMBL" id="KZ155838">
    <property type="protein sequence ID" value="OUS42665.1"/>
    <property type="molecule type" value="Genomic_DNA"/>
</dbReference>
<evidence type="ECO:0000256" key="8">
    <source>
        <dbReference type="ARBA" id="ARBA00022824"/>
    </source>
</evidence>
<feature type="transmembrane region" description="Helical" evidence="11">
    <location>
        <begin position="214"/>
        <end position="233"/>
    </location>
</feature>
<feature type="transmembrane region" description="Helical" evidence="11">
    <location>
        <begin position="315"/>
        <end position="340"/>
    </location>
</feature>
<sequence>MAPRPRDGLGVTFLLAVALRIVLIAWSVYQDKNFAVKYTDIDYFVYTDAARHVARRGSPYERATYRYPPLLAALLTPNVFVHECFGKVLFGVLDVVVGVLLVKILRLRGASARELKHAAWCWLFNPFTCTISTRGSCEALTGTLVLLTVEALLVGKTSRAAVAYGALVHFRLYPIIHVVTFIAFLNEDYDGNRPLLGGGRFSSVRWVTVENVKFGLVSAVTFLALTWGSYAAYGSDYINEAMLYHLQRKDHRHNFASAFYGVYLDSHQDVSVSLSTAAELMHRLASSALPSLIVVSILGVRYACDLPFALFSQTLAFVAFNKVVTAQYFVWWFMLLPLLLPSLARSEGRKQVGFAMMIWLIAQLHWLAWAYALEFKGAQVFEPLWLASMTFFTANVSLLVTFVRTHSLDPVLSRARLSTGSSKKSC</sequence>
<evidence type="ECO:0000256" key="10">
    <source>
        <dbReference type="ARBA" id="ARBA00023136"/>
    </source>
</evidence>
<keyword evidence="9 11" id="KW-1133">Transmembrane helix</keyword>
<keyword evidence="8 11" id="KW-0256">Endoplasmic reticulum</keyword>
<accession>A0A1Y5I6K2</accession>
<evidence type="ECO:0000256" key="2">
    <source>
        <dbReference type="ARBA" id="ARBA00004687"/>
    </source>
</evidence>
<comment type="subcellular location">
    <subcellularLocation>
        <location evidence="1 11">Endoplasmic reticulum membrane</location>
        <topology evidence="1 11">Multi-pass membrane protein</topology>
    </subcellularLocation>
</comment>
<dbReference type="GO" id="GO:0004376">
    <property type="term" value="F:GPI mannosyltransferase activity"/>
    <property type="evidence" value="ECO:0007669"/>
    <property type="project" value="InterPro"/>
</dbReference>
<keyword evidence="4 11" id="KW-0337">GPI-anchor biosynthesis</keyword>
<dbReference type="Proteomes" id="UP000195557">
    <property type="component" value="Unassembled WGS sequence"/>
</dbReference>
<comment type="function">
    <text evidence="11">Catalytic subunit of the glycosylphosphatidylinositol-mannosyltransferase I complex which catalyzes the transfer of the first mannose, via an alpha-1,4 bond from a dolichol-phosphate-mannose (Dol-P-Man) to the glucosaminyl acyl phosphatidylinositol (GlcN-(acyl)PI) intermediate to generate alpha-D-Man-(1-&gt;4)-alpha-D-GlcN-(1-&gt;6)-(1-radyl,2-acyl-sn-glycero-3-phospho)-2-acyl-inositol and participates in the sixth step of the glycosylphosphatidylinositol-anchor biosynthesis.</text>
</comment>
<feature type="transmembrane region" description="Helical" evidence="11">
    <location>
        <begin position="9"/>
        <end position="29"/>
    </location>
</feature>
<evidence type="ECO:0000256" key="1">
    <source>
        <dbReference type="ARBA" id="ARBA00004477"/>
    </source>
</evidence>
<dbReference type="GO" id="GO:1990529">
    <property type="term" value="C:glycosylphosphatidylinositol-mannosyltransferase I complex"/>
    <property type="evidence" value="ECO:0007669"/>
    <property type="project" value="TreeGrafter"/>
</dbReference>
<dbReference type="InterPro" id="IPR007704">
    <property type="entry name" value="PIG-M"/>
</dbReference>
<keyword evidence="6 11" id="KW-0808">Transferase</keyword>
<evidence type="ECO:0000256" key="4">
    <source>
        <dbReference type="ARBA" id="ARBA00022502"/>
    </source>
</evidence>
<comment type="pathway">
    <text evidence="2 11">Glycolipid biosynthesis; glycosylphosphatidylinositol-anchor biosynthesis.</text>
</comment>
<comment type="similarity">
    <text evidence="3 11">Belongs to the PIGM family.</text>
</comment>
<dbReference type="EC" id="2.4.1.-" evidence="11"/>
<dbReference type="PANTHER" id="PTHR12886:SF0">
    <property type="entry name" value="GPI MANNOSYLTRANSFERASE 1"/>
    <property type="match status" value="1"/>
</dbReference>
<gene>
    <name evidence="12" type="ORF">BE221DRAFT_84883</name>
</gene>
<organism evidence="12">
    <name type="scientific">Ostreococcus tauri</name>
    <name type="common">Marine green alga</name>
    <dbReference type="NCBI Taxonomy" id="70448"/>
    <lineage>
        <taxon>Eukaryota</taxon>
        <taxon>Viridiplantae</taxon>
        <taxon>Chlorophyta</taxon>
        <taxon>Mamiellophyceae</taxon>
        <taxon>Mamiellales</taxon>
        <taxon>Bathycoccaceae</taxon>
        <taxon>Ostreococcus</taxon>
    </lineage>
</organism>
<evidence type="ECO:0000256" key="9">
    <source>
        <dbReference type="ARBA" id="ARBA00022989"/>
    </source>
</evidence>
<protein>
    <recommendedName>
        <fullName evidence="11">GPI mannosyltransferase 1</fullName>
        <ecNumber evidence="11">2.4.1.-</ecNumber>
    </recommendedName>
    <alternativeName>
        <fullName evidence="11">GPI mannosyltransferase I</fullName>
    </alternativeName>
</protein>